<comment type="function">
    <text evidence="8">Catalyzes the deamination of adenosine to inosine at the wobble position 34 of tRNA(Arg2).</text>
</comment>
<evidence type="ECO:0000256" key="3">
    <source>
        <dbReference type="ARBA" id="ARBA00022694"/>
    </source>
</evidence>
<dbReference type="Gene3D" id="3.40.140.10">
    <property type="entry name" value="Cytidine Deaminase, domain 2"/>
    <property type="match status" value="1"/>
</dbReference>
<evidence type="ECO:0000256" key="6">
    <source>
        <dbReference type="ARBA" id="ARBA00022833"/>
    </source>
</evidence>
<feature type="binding site" evidence="8">
    <location>
        <position position="104"/>
    </location>
    <ligand>
        <name>Zn(2+)</name>
        <dbReference type="ChEBI" id="CHEBI:29105"/>
        <note>catalytic</note>
    </ligand>
</feature>
<dbReference type="PANTHER" id="PTHR11079">
    <property type="entry name" value="CYTOSINE DEAMINASE FAMILY MEMBER"/>
    <property type="match status" value="1"/>
</dbReference>
<dbReference type="SUPFAM" id="SSF53927">
    <property type="entry name" value="Cytidine deaminase-like"/>
    <property type="match status" value="1"/>
</dbReference>
<dbReference type="PROSITE" id="PS51747">
    <property type="entry name" value="CYT_DCMP_DEAMINASES_2"/>
    <property type="match status" value="1"/>
</dbReference>
<dbReference type="EC" id="3.5.4.33" evidence="8"/>
<dbReference type="InterPro" id="IPR002125">
    <property type="entry name" value="CMP_dCMP_dom"/>
</dbReference>
<evidence type="ECO:0000256" key="1">
    <source>
        <dbReference type="ARBA" id="ARBA00010669"/>
    </source>
</evidence>
<dbReference type="GO" id="GO:0008270">
    <property type="term" value="F:zinc ion binding"/>
    <property type="evidence" value="ECO:0007669"/>
    <property type="project" value="UniProtKB-UniRule"/>
</dbReference>
<keyword evidence="5 8" id="KW-0378">Hydrolase</keyword>
<feature type="binding site" evidence="8">
    <location>
        <position position="101"/>
    </location>
    <ligand>
        <name>Zn(2+)</name>
        <dbReference type="ChEBI" id="CHEBI:29105"/>
        <note>catalytic</note>
    </ligand>
</feature>
<dbReference type="AlphaFoldDB" id="A0A3G6J2Q9"/>
<keyword evidence="3 8" id="KW-0819">tRNA processing</keyword>
<feature type="active site" description="Proton donor" evidence="8">
    <location>
        <position position="72"/>
    </location>
</feature>
<dbReference type="HAMAP" id="MF_00972">
    <property type="entry name" value="tRNA_aden_deaminase"/>
    <property type="match status" value="1"/>
</dbReference>
<dbReference type="PANTHER" id="PTHR11079:SF202">
    <property type="entry name" value="TRNA-SPECIFIC ADENOSINE DEAMINASE"/>
    <property type="match status" value="1"/>
</dbReference>
<gene>
    <name evidence="8 10" type="primary">tadA</name>
    <name evidence="10" type="ORF">CGERO_10340</name>
</gene>
<dbReference type="EMBL" id="CP033897">
    <property type="protein sequence ID" value="AZA12351.1"/>
    <property type="molecule type" value="Genomic_DNA"/>
</dbReference>
<comment type="similarity">
    <text evidence="1">Belongs to the cytidine and deoxycytidylate deaminase family. ADAT2 subfamily.</text>
</comment>
<comment type="catalytic activity">
    <reaction evidence="7 8">
        <text>adenosine(34) in tRNA + H2O + H(+) = inosine(34) in tRNA + NH4(+)</text>
        <dbReference type="Rhea" id="RHEA:43168"/>
        <dbReference type="Rhea" id="RHEA-COMP:10373"/>
        <dbReference type="Rhea" id="RHEA-COMP:10374"/>
        <dbReference type="ChEBI" id="CHEBI:15377"/>
        <dbReference type="ChEBI" id="CHEBI:15378"/>
        <dbReference type="ChEBI" id="CHEBI:28938"/>
        <dbReference type="ChEBI" id="CHEBI:74411"/>
        <dbReference type="ChEBI" id="CHEBI:82852"/>
        <dbReference type="EC" id="3.5.4.33"/>
    </reaction>
</comment>
<proteinExistence type="inferred from homology"/>
<dbReference type="GO" id="GO:0002100">
    <property type="term" value="P:tRNA wobble adenosine to inosine editing"/>
    <property type="evidence" value="ECO:0007669"/>
    <property type="project" value="UniProtKB-UniRule"/>
</dbReference>
<comment type="cofactor">
    <cofactor evidence="8">
        <name>Zn(2+)</name>
        <dbReference type="ChEBI" id="CHEBI:29105"/>
    </cofactor>
    <text evidence="8">Binds 1 zinc ion per subunit.</text>
</comment>
<dbReference type="CDD" id="cd01285">
    <property type="entry name" value="nucleoside_deaminase"/>
    <property type="match status" value="1"/>
</dbReference>
<dbReference type="InterPro" id="IPR028883">
    <property type="entry name" value="tRNA_aden_deaminase"/>
</dbReference>
<dbReference type="Proteomes" id="UP000271587">
    <property type="component" value="Chromosome"/>
</dbReference>
<evidence type="ECO:0000259" key="9">
    <source>
        <dbReference type="PROSITE" id="PS51747"/>
    </source>
</evidence>
<sequence length="168" mass="17947" precursor="true">MKRSLPPPLMLSFSTPLRPQSHALMGLALDHAVNTPPGDVPVGAIVLDERGEVIGRGVNRREADADPLAHAEMLAIRQALGKTGDGWRFSRCTLVVTLEPCAMCAGAIMGARMGRLVFGAFEPKTGACGSALDVVRDPLALHTMEVIGGVRERECAALMEEFFRGLRG</sequence>
<dbReference type="GO" id="GO:0052717">
    <property type="term" value="F:tRNA-specific adenosine-34 deaminase activity"/>
    <property type="evidence" value="ECO:0007669"/>
    <property type="project" value="UniProtKB-UniRule"/>
</dbReference>
<feature type="binding site" evidence="8">
    <location>
        <position position="70"/>
    </location>
    <ligand>
        <name>Zn(2+)</name>
        <dbReference type="ChEBI" id="CHEBI:29105"/>
        <note>catalytic</note>
    </ligand>
</feature>
<dbReference type="InterPro" id="IPR016193">
    <property type="entry name" value="Cytidine_deaminase-like"/>
</dbReference>
<evidence type="ECO:0000256" key="8">
    <source>
        <dbReference type="HAMAP-Rule" id="MF_00972"/>
    </source>
</evidence>
<dbReference type="PROSITE" id="PS00903">
    <property type="entry name" value="CYT_DCMP_DEAMINASES_1"/>
    <property type="match status" value="1"/>
</dbReference>
<organism evidence="10 11">
    <name type="scientific">Corynebacterium gerontici</name>
    <dbReference type="NCBI Taxonomy" id="2079234"/>
    <lineage>
        <taxon>Bacteria</taxon>
        <taxon>Bacillati</taxon>
        <taxon>Actinomycetota</taxon>
        <taxon>Actinomycetes</taxon>
        <taxon>Mycobacteriales</taxon>
        <taxon>Corynebacteriaceae</taxon>
        <taxon>Corynebacterium</taxon>
    </lineage>
</organism>
<feature type="domain" description="CMP/dCMP-type deaminase" evidence="9">
    <location>
        <begin position="19"/>
        <end position="166"/>
    </location>
</feature>
<evidence type="ECO:0000313" key="10">
    <source>
        <dbReference type="EMBL" id="AZA12351.1"/>
    </source>
</evidence>
<keyword evidence="11" id="KW-1185">Reference proteome</keyword>
<protein>
    <recommendedName>
        <fullName evidence="8">tRNA-specific adenosine deaminase</fullName>
        <ecNumber evidence="8">3.5.4.33</ecNumber>
    </recommendedName>
</protein>
<dbReference type="InterPro" id="IPR016192">
    <property type="entry name" value="APOBEC/CMP_deaminase_Zn-bd"/>
</dbReference>
<evidence type="ECO:0000256" key="2">
    <source>
        <dbReference type="ARBA" id="ARBA00011738"/>
    </source>
</evidence>
<name>A0A3G6J2Q9_9CORY</name>
<evidence type="ECO:0000313" key="11">
    <source>
        <dbReference type="Proteomes" id="UP000271587"/>
    </source>
</evidence>
<reference evidence="10 11" key="1">
    <citation type="submission" date="2018-11" db="EMBL/GenBank/DDBJ databases">
        <authorList>
            <person name="Kleinhagauer T."/>
            <person name="Glaeser S.P."/>
            <person name="Spergser J."/>
            <person name="Ruckert C."/>
            <person name="Kaempfer P."/>
            <person name="Busse H.-J."/>
        </authorList>
    </citation>
    <scope>NUCLEOTIDE SEQUENCE [LARGE SCALE GENOMIC DNA]</scope>
    <source>
        <strain evidence="10 11">W8</strain>
    </source>
</reference>
<keyword evidence="4 8" id="KW-0479">Metal-binding</keyword>
<dbReference type="KEGG" id="cgk:CGERO_10340"/>
<dbReference type="Pfam" id="PF00383">
    <property type="entry name" value="dCMP_cyt_deam_1"/>
    <property type="match status" value="1"/>
</dbReference>
<comment type="subunit">
    <text evidence="2 8">Homodimer.</text>
</comment>
<evidence type="ECO:0000256" key="5">
    <source>
        <dbReference type="ARBA" id="ARBA00022801"/>
    </source>
</evidence>
<accession>A0A3G6J2Q9</accession>
<evidence type="ECO:0000256" key="7">
    <source>
        <dbReference type="ARBA" id="ARBA00048045"/>
    </source>
</evidence>
<evidence type="ECO:0000256" key="4">
    <source>
        <dbReference type="ARBA" id="ARBA00022723"/>
    </source>
</evidence>
<keyword evidence="6 8" id="KW-0862">Zinc</keyword>